<dbReference type="WBParaSite" id="nRc.2.0.1.t03299-RA">
    <property type="protein sequence ID" value="nRc.2.0.1.t03299-RA"/>
    <property type="gene ID" value="nRc.2.0.1.g03299"/>
</dbReference>
<protein>
    <submittedName>
        <fullName evidence="3">Fibrinogen C-terminal domain-containing protein</fullName>
    </submittedName>
</protein>
<dbReference type="SMART" id="SM00186">
    <property type="entry name" value="FBG"/>
    <property type="match status" value="1"/>
</dbReference>
<reference evidence="3" key="1">
    <citation type="submission" date="2022-11" db="UniProtKB">
        <authorList>
            <consortium name="WormBaseParasite"/>
        </authorList>
    </citation>
    <scope>IDENTIFICATION</scope>
</reference>
<dbReference type="AlphaFoldDB" id="A0A915HNL5"/>
<sequence length="245" mass="27486">HGNTVVFNDCADIQKSNGTSANGFYTITRPGCVGSCTKRVLCDFTTDSGGWTVVQARQNGLVDFFTNRDWNAYKNGFGTDQEFWIGNQCLYEWTNRGKTYQLLAQVADQNGFNYMSMYSSFKIANEANNYRITLGTFVGNTLVDNFVRIQNQPFETYDKDTDQNQALNCATYWQAGWWFNPQCEATGALNLPYEPDANSPQLQGIQWQTNSGVVRLLTTSMKIRPADFSTAAVGQSRSSLLSRHA</sequence>
<accession>A0A915HNL5</accession>
<evidence type="ECO:0000313" key="2">
    <source>
        <dbReference type="Proteomes" id="UP000887565"/>
    </source>
</evidence>
<dbReference type="PANTHER" id="PTHR19143">
    <property type="entry name" value="FIBRINOGEN/TENASCIN/ANGIOPOEITIN"/>
    <property type="match status" value="1"/>
</dbReference>
<proteinExistence type="predicted"/>
<dbReference type="NCBIfam" id="NF040941">
    <property type="entry name" value="GGGWT_bact"/>
    <property type="match status" value="1"/>
</dbReference>
<dbReference type="Gene3D" id="3.90.215.10">
    <property type="entry name" value="Gamma Fibrinogen, chain A, domain 1"/>
    <property type="match status" value="1"/>
</dbReference>
<dbReference type="InterPro" id="IPR036056">
    <property type="entry name" value="Fibrinogen-like_C"/>
</dbReference>
<dbReference type="SUPFAM" id="SSF56496">
    <property type="entry name" value="Fibrinogen C-terminal domain-like"/>
    <property type="match status" value="1"/>
</dbReference>
<dbReference type="Proteomes" id="UP000887565">
    <property type="component" value="Unplaced"/>
</dbReference>
<feature type="domain" description="Fibrinogen C-terminal" evidence="1">
    <location>
        <begin position="1"/>
        <end position="227"/>
    </location>
</feature>
<evidence type="ECO:0000313" key="3">
    <source>
        <dbReference type="WBParaSite" id="nRc.2.0.1.t03299-RA"/>
    </source>
</evidence>
<dbReference type="PROSITE" id="PS51406">
    <property type="entry name" value="FIBRINOGEN_C_2"/>
    <property type="match status" value="1"/>
</dbReference>
<dbReference type="InterPro" id="IPR050373">
    <property type="entry name" value="Fibrinogen_C-term_domain"/>
</dbReference>
<name>A0A915HNL5_ROMCU</name>
<dbReference type="Pfam" id="PF00147">
    <property type="entry name" value="Fibrinogen_C"/>
    <property type="match status" value="1"/>
</dbReference>
<evidence type="ECO:0000259" key="1">
    <source>
        <dbReference type="PROSITE" id="PS51406"/>
    </source>
</evidence>
<dbReference type="GO" id="GO:0005615">
    <property type="term" value="C:extracellular space"/>
    <property type="evidence" value="ECO:0007669"/>
    <property type="project" value="TreeGrafter"/>
</dbReference>
<dbReference type="InterPro" id="IPR014716">
    <property type="entry name" value="Fibrinogen_a/b/g_C_1"/>
</dbReference>
<organism evidence="2 3">
    <name type="scientific">Romanomermis culicivorax</name>
    <name type="common">Nematode worm</name>
    <dbReference type="NCBI Taxonomy" id="13658"/>
    <lineage>
        <taxon>Eukaryota</taxon>
        <taxon>Metazoa</taxon>
        <taxon>Ecdysozoa</taxon>
        <taxon>Nematoda</taxon>
        <taxon>Enoplea</taxon>
        <taxon>Dorylaimia</taxon>
        <taxon>Mermithida</taxon>
        <taxon>Mermithoidea</taxon>
        <taxon>Mermithidae</taxon>
        <taxon>Romanomermis</taxon>
    </lineage>
</organism>
<dbReference type="OMA" id="SHCANGW"/>
<dbReference type="InterPro" id="IPR002181">
    <property type="entry name" value="Fibrinogen_a/b/g_C_dom"/>
</dbReference>
<keyword evidence="2" id="KW-1185">Reference proteome</keyword>